<dbReference type="GO" id="GO:0004072">
    <property type="term" value="F:aspartate kinase activity"/>
    <property type="evidence" value="ECO:0007669"/>
    <property type="project" value="UniProtKB-EC"/>
</dbReference>
<feature type="domain" description="Aspartate/glutamate/uridylate kinase" evidence="8">
    <location>
        <begin position="10"/>
        <end position="297"/>
    </location>
</feature>
<evidence type="ECO:0000313" key="10">
    <source>
        <dbReference type="Proteomes" id="UP000030081"/>
    </source>
</evidence>
<organism evidence="9 10">
    <name type="scientific">Vibrio coralliilyticus</name>
    <dbReference type="NCBI Taxonomy" id="190893"/>
    <lineage>
        <taxon>Bacteria</taxon>
        <taxon>Pseudomonadati</taxon>
        <taxon>Pseudomonadota</taxon>
        <taxon>Gammaproteobacteria</taxon>
        <taxon>Vibrionales</taxon>
        <taxon>Vibrionaceae</taxon>
        <taxon>Vibrio</taxon>
    </lineage>
</organism>
<sequence length="461" mass="50840">MSTHAMRHRVEKIGGASMLDMDAVLDNIVLRPPVSQRYNRIVVVSACQGITDALLECPHTHTPGVFHHLLAFSKTWERALDTVLERLLLINDNVFADPMLRRRADQFIEQRVSRTRAWVRTQLSVLPHRPHAEHRGWRAIRARLAAIGEAHSAFNTALKVQRQGVRTRLVEIAGEPTSERPCLTHQITAAMQEWDLQRELPIVTGDPSLPPTGPAHADRRYADVTLGRVAAITRADHAVVYKAHPLSTADPNVVEGTRPLGRVSHQTAEQWSSWTQEALHPDAVKRCREHDIDLHVKCTFAPEAPSTVFTHDIDEAHRSPVAVTGQEGVYAIWVAPPVNQARLANLQAGLDSDTTIVHQAQDANGLSLYLAGPSSVSSRCFAELLRRAPQARITHARVSLVTVLSDGVTGSALLASGLRALKAQGIEVLRRHHRANSAQFSIRCSQYQAAVCALHGALSQR</sequence>
<dbReference type="RefSeq" id="WP_043011819.1">
    <property type="nucleotide sequence ID" value="NZ_CP009620.1"/>
</dbReference>
<dbReference type="InterPro" id="IPR036393">
    <property type="entry name" value="AceGlu_kinase-like_sf"/>
</dbReference>
<keyword evidence="10" id="KW-1185">Reference proteome</keyword>
<evidence type="ECO:0000256" key="1">
    <source>
        <dbReference type="ARBA" id="ARBA00010122"/>
    </source>
</evidence>
<geneLocation type="plasmid" evidence="9 10">
    <name>p319</name>
</geneLocation>
<evidence type="ECO:0000256" key="7">
    <source>
        <dbReference type="ARBA" id="ARBA00047872"/>
    </source>
</evidence>
<dbReference type="Pfam" id="PF00696">
    <property type="entry name" value="AA_kinase"/>
    <property type="match status" value="1"/>
</dbReference>
<evidence type="ECO:0000256" key="4">
    <source>
        <dbReference type="ARBA" id="ARBA00022741"/>
    </source>
</evidence>
<dbReference type="GO" id="GO:0005524">
    <property type="term" value="F:ATP binding"/>
    <property type="evidence" value="ECO:0007669"/>
    <property type="project" value="UniProtKB-KW"/>
</dbReference>
<proteinExistence type="inferred from homology"/>
<accession>A0AAN0W1I0</accession>
<dbReference type="AlphaFoldDB" id="A0AAN0W1I0"/>
<comment type="catalytic activity">
    <reaction evidence="7">
        <text>L-aspartate + ATP = 4-phospho-L-aspartate + ADP</text>
        <dbReference type="Rhea" id="RHEA:23776"/>
        <dbReference type="ChEBI" id="CHEBI:29991"/>
        <dbReference type="ChEBI" id="CHEBI:30616"/>
        <dbReference type="ChEBI" id="CHEBI:57535"/>
        <dbReference type="ChEBI" id="CHEBI:456216"/>
        <dbReference type="EC" id="2.7.2.4"/>
    </reaction>
</comment>
<dbReference type="GO" id="GO:0005829">
    <property type="term" value="C:cytosol"/>
    <property type="evidence" value="ECO:0007669"/>
    <property type="project" value="TreeGrafter"/>
</dbReference>
<evidence type="ECO:0000256" key="3">
    <source>
        <dbReference type="ARBA" id="ARBA00022679"/>
    </source>
</evidence>
<protein>
    <recommendedName>
        <fullName evidence="2">aspartate kinase</fullName>
        <ecNumber evidence="2">2.7.2.4</ecNumber>
    </recommendedName>
</protein>
<dbReference type="KEGG" id="vcy:IX92_28075"/>
<dbReference type="GO" id="GO:0009090">
    <property type="term" value="P:homoserine biosynthetic process"/>
    <property type="evidence" value="ECO:0007669"/>
    <property type="project" value="TreeGrafter"/>
</dbReference>
<dbReference type="GO" id="GO:0009089">
    <property type="term" value="P:lysine biosynthetic process via diaminopimelate"/>
    <property type="evidence" value="ECO:0007669"/>
    <property type="project" value="TreeGrafter"/>
</dbReference>
<evidence type="ECO:0000256" key="6">
    <source>
        <dbReference type="ARBA" id="ARBA00022840"/>
    </source>
</evidence>
<keyword evidence="9" id="KW-0614">Plasmid</keyword>
<dbReference type="SUPFAM" id="SSF53633">
    <property type="entry name" value="Carbamate kinase-like"/>
    <property type="match status" value="1"/>
</dbReference>
<evidence type="ECO:0000259" key="8">
    <source>
        <dbReference type="Pfam" id="PF00696"/>
    </source>
</evidence>
<evidence type="ECO:0000256" key="5">
    <source>
        <dbReference type="ARBA" id="ARBA00022777"/>
    </source>
</evidence>
<keyword evidence="3" id="KW-0808">Transferase</keyword>
<dbReference type="EMBL" id="CP009620">
    <property type="protein sequence ID" value="AIW22898.1"/>
    <property type="molecule type" value="Genomic_DNA"/>
</dbReference>
<evidence type="ECO:0000256" key="2">
    <source>
        <dbReference type="ARBA" id="ARBA00013059"/>
    </source>
</evidence>
<dbReference type="PANTHER" id="PTHR21499:SF3">
    <property type="entry name" value="ASPARTOKINASE"/>
    <property type="match status" value="1"/>
</dbReference>
<keyword evidence="5 9" id="KW-0418">Kinase</keyword>
<keyword evidence="4" id="KW-0547">Nucleotide-binding</keyword>
<keyword evidence="6" id="KW-0067">ATP-binding</keyword>
<gene>
    <name evidence="9" type="ORF">IX92_28075</name>
</gene>
<dbReference type="InterPro" id="IPR001048">
    <property type="entry name" value="Asp/Glu/Uridylate_kinase"/>
</dbReference>
<evidence type="ECO:0000313" key="9">
    <source>
        <dbReference type="EMBL" id="AIW22898.1"/>
    </source>
</evidence>
<dbReference type="PANTHER" id="PTHR21499">
    <property type="entry name" value="ASPARTATE KINASE"/>
    <property type="match status" value="1"/>
</dbReference>
<dbReference type="Gene3D" id="3.40.1160.10">
    <property type="entry name" value="Acetylglutamate kinase-like"/>
    <property type="match status" value="1"/>
</dbReference>
<name>A0AAN0W1I0_9VIBR</name>
<dbReference type="Proteomes" id="UP000030081">
    <property type="component" value="Plasmid p319"/>
</dbReference>
<comment type="similarity">
    <text evidence="1">Belongs to the aspartokinase family.</text>
</comment>
<dbReference type="EC" id="2.7.2.4" evidence="2"/>
<reference evidence="9 10" key="1">
    <citation type="submission" date="2014-10" db="EMBL/GenBank/DDBJ databases">
        <title>The Complete Genome Sequence for the Shellfish Pathogen Vibrio coralliilyticus RE98 Isolated from a Shellfish Hatchery.</title>
        <authorList>
            <person name="Richards G.P."/>
            <person name="Bono J.L."/>
            <person name="Watson M.A."/>
            <person name="Needleman D.S."/>
        </authorList>
    </citation>
    <scope>NUCLEOTIDE SEQUENCE [LARGE SCALE GENOMIC DNA]</scope>
    <source>
        <strain evidence="9 10">RE98</strain>
        <plasmid evidence="9 10">p319</plasmid>
    </source>
</reference>